<proteinExistence type="predicted"/>
<dbReference type="EMBL" id="JAHGAV010000356">
    <property type="protein sequence ID" value="KAG6925916.1"/>
    <property type="molecule type" value="Genomic_DNA"/>
</dbReference>
<dbReference type="OrthoDB" id="9808644at2759"/>
<feature type="compositionally biased region" description="Polar residues" evidence="1">
    <location>
        <begin position="54"/>
        <end position="70"/>
    </location>
</feature>
<feature type="non-terminal residue" evidence="3">
    <location>
        <position position="218"/>
    </location>
</feature>
<sequence>LGGAGHRGVGGSAEGPLAAPIMASALMILFLGCWLAGQSGVSGYAGSIPGGGTDPTQPETTSTPTHSGSVGPSIKSGDKKSPSSPPETGGPEQNLNIPIIAGVSAAAAGLLLLLLAFVCYRRTRGRKGPAPRQSRESEAASTVYALLGEGKQLDVLPQKPDTGAEGHTYAELGCQELQAKQGESAPAPEPVLYATIDVSQVPDGQSPQGAGAPPTHSP</sequence>
<keyword evidence="2" id="KW-0812">Transmembrane</keyword>
<evidence type="ECO:0000313" key="3">
    <source>
        <dbReference type="EMBL" id="KAG6925916.1"/>
    </source>
</evidence>
<gene>
    <name evidence="3" type="ORF">G0U57_013091</name>
</gene>
<name>A0A8T1SAF5_CHESE</name>
<feature type="region of interest" description="Disordered" evidence="1">
    <location>
        <begin position="197"/>
        <end position="218"/>
    </location>
</feature>
<reference evidence="3 4" key="1">
    <citation type="journal article" date="2020" name="G3 (Bethesda)">
        <title>Draft Genome of the Common Snapping Turtle, Chelydra serpentina, a Model for Phenotypic Plasticity in Reptiles.</title>
        <authorList>
            <person name="Das D."/>
            <person name="Singh S.K."/>
            <person name="Bierstedt J."/>
            <person name="Erickson A."/>
            <person name="Galli G.L.J."/>
            <person name="Crossley D.A. 2nd"/>
            <person name="Rhen T."/>
        </authorList>
    </citation>
    <scope>NUCLEOTIDE SEQUENCE [LARGE SCALE GENOMIC DNA]</scope>
    <source>
        <strain evidence="3">KW</strain>
    </source>
</reference>
<feature type="transmembrane region" description="Helical" evidence="2">
    <location>
        <begin position="17"/>
        <end position="37"/>
    </location>
</feature>
<keyword evidence="2" id="KW-0472">Membrane</keyword>
<evidence type="ECO:0000256" key="1">
    <source>
        <dbReference type="SAM" id="MobiDB-lite"/>
    </source>
</evidence>
<keyword evidence="4" id="KW-1185">Reference proteome</keyword>
<feature type="transmembrane region" description="Helical" evidence="2">
    <location>
        <begin position="97"/>
        <end position="120"/>
    </location>
</feature>
<comment type="caution">
    <text evidence="3">The sequence shown here is derived from an EMBL/GenBank/DDBJ whole genome shotgun (WGS) entry which is preliminary data.</text>
</comment>
<accession>A0A8T1SAF5</accession>
<keyword evidence="2" id="KW-1133">Transmembrane helix</keyword>
<dbReference type="AlphaFoldDB" id="A0A8T1SAF5"/>
<organism evidence="3 4">
    <name type="scientific">Chelydra serpentina</name>
    <name type="common">Snapping turtle</name>
    <name type="synonym">Testudo serpentina</name>
    <dbReference type="NCBI Taxonomy" id="8475"/>
    <lineage>
        <taxon>Eukaryota</taxon>
        <taxon>Metazoa</taxon>
        <taxon>Chordata</taxon>
        <taxon>Craniata</taxon>
        <taxon>Vertebrata</taxon>
        <taxon>Euteleostomi</taxon>
        <taxon>Archelosauria</taxon>
        <taxon>Testudinata</taxon>
        <taxon>Testudines</taxon>
        <taxon>Cryptodira</taxon>
        <taxon>Durocryptodira</taxon>
        <taxon>Americhelydia</taxon>
        <taxon>Chelydroidea</taxon>
        <taxon>Chelydridae</taxon>
        <taxon>Chelydra</taxon>
    </lineage>
</organism>
<dbReference type="Proteomes" id="UP000765507">
    <property type="component" value="Unassembled WGS sequence"/>
</dbReference>
<evidence type="ECO:0000256" key="2">
    <source>
        <dbReference type="SAM" id="Phobius"/>
    </source>
</evidence>
<protein>
    <submittedName>
        <fullName evidence="3">Uncharacterized protein</fullName>
    </submittedName>
</protein>
<evidence type="ECO:0000313" key="4">
    <source>
        <dbReference type="Proteomes" id="UP000765507"/>
    </source>
</evidence>
<feature type="region of interest" description="Disordered" evidence="1">
    <location>
        <begin position="47"/>
        <end position="93"/>
    </location>
</feature>